<sequence>MKKNLVVKFILTMVLGTIITTSVLKPFGGPGGGEPPDPEMATIEYNINI</sequence>
<dbReference type="RefSeq" id="WP_169994116.1">
    <property type="nucleotide sequence ID" value="NZ_PTIS01000014.1"/>
</dbReference>
<proteinExistence type="predicted"/>
<gene>
    <name evidence="2" type="ORF">BD821_11425</name>
</gene>
<dbReference type="EMBL" id="PTIS01000014">
    <property type="protein sequence ID" value="PPK46985.1"/>
    <property type="molecule type" value="Genomic_DNA"/>
</dbReference>
<reference evidence="2 3" key="1">
    <citation type="submission" date="2018-02" db="EMBL/GenBank/DDBJ databases">
        <title>Genomic Encyclopedia of Archaeal and Bacterial Type Strains, Phase II (KMG-II): from individual species to whole genera.</title>
        <authorList>
            <person name="Goeker M."/>
        </authorList>
    </citation>
    <scope>NUCLEOTIDE SEQUENCE [LARGE SCALE GENOMIC DNA]</scope>
    <source>
        <strain evidence="2 3">DSM 15099</strain>
    </source>
</reference>
<dbReference type="AlphaFoldDB" id="A0A2S6FW21"/>
<evidence type="ECO:0000313" key="2">
    <source>
        <dbReference type="EMBL" id="PPK46985.1"/>
    </source>
</evidence>
<keyword evidence="1" id="KW-1133">Transmembrane helix</keyword>
<evidence type="ECO:0000313" key="3">
    <source>
        <dbReference type="Proteomes" id="UP000239863"/>
    </source>
</evidence>
<comment type="caution">
    <text evidence="2">The sequence shown here is derived from an EMBL/GenBank/DDBJ whole genome shotgun (WGS) entry which is preliminary data.</text>
</comment>
<feature type="transmembrane region" description="Helical" evidence="1">
    <location>
        <begin position="5"/>
        <end position="24"/>
    </location>
</feature>
<keyword evidence="1" id="KW-0472">Membrane</keyword>
<protein>
    <submittedName>
        <fullName evidence="2">Uncharacterized protein</fullName>
    </submittedName>
</protein>
<organism evidence="2 3">
    <name type="scientific">Clostridium algidicarnis DSM 15099</name>
    <dbReference type="NCBI Taxonomy" id="1121295"/>
    <lineage>
        <taxon>Bacteria</taxon>
        <taxon>Bacillati</taxon>
        <taxon>Bacillota</taxon>
        <taxon>Clostridia</taxon>
        <taxon>Eubacteriales</taxon>
        <taxon>Clostridiaceae</taxon>
        <taxon>Clostridium</taxon>
    </lineage>
</organism>
<evidence type="ECO:0000256" key="1">
    <source>
        <dbReference type="SAM" id="Phobius"/>
    </source>
</evidence>
<keyword evidence="1" id="KW-0812">Transmembrane</keyword>
<accession>A0A2S6FW21</accession>
<name>A0A2S6FW21_9CLOT</name>
<dbReference type="Proteomes" id="UP000239863">
    <property type="component" value="Unassembled WGS sequence"/>
</dbReference>